<dbReference type="Gene3D" id="3.40.50.720">
    <property type="entry name" value="NAD(P)-binding Rossmann-like Domain"/>
    <property type="match status" value="1"/>
</dbReference>
<keyword evidence="5" id="KW-0472">Membrane</keyword>
<dbReference type="Pfam" id="PF00106">
    <property type="entry name" value="adh_short"/>
    <property type="match status" value="1"/>
</dbReference>
<evidence type="ECO:0000313" key="6">
    <source>
        <dbReference type="EMBL" id="KAG8201113.1"/>
    </source>
</evidence>
<sequence length="305" mass="33526">MNDLAKTIGQYLAILYYWIEGMILFFVPLKFKAKDITGELALITGAGSGIGRLMALKFAEKNANVVLWDINIEGNEETARLVREKGAKAYTYSVDVTNNHAVYETAAKVKEDAGIVTILVNNAGIVCGKNILELDDQMVRKVFDVNVLAHFWTIKAFLPDMKEQDHGHIVTIASLAGMSGIPSLTDYCASKFAAVGLMDALLTELHAEGRKNIHTTTICPFYINTGMFSGAGAKLFTNLEPDYVADQVLAAIQCNKAIVLIPRVFYFLFQMKTLMPARSLMSLQDATGGIHSMDKFTGRNGKKIE</sequence>
<dbReference type="EMBL" id="JAFNEN010000008">
    <property type="protein sequence ID" value="KAG8201113.1"/>
    <property type="molecule type" value="Genomic_DNA"/>
</dbReference>
<proteinExistence type="inferred from homology"/>
<dbReference type="PANTHER" id="PTHR24322">
    <property type="entry name" value="PKSB"/>
    <property type="match status" value="1"/>
</dbReference>
<dbReference type="GO" id="GO:0016616">
    <property type="term" value="F:oxidoreductase activity, acting on the CH-OH group of donors, NAD or NADP as acceptor"/>
    <property type="evidence" value="ECO:0007669"/>
    <property type="project" value="TreeGrafter"/>
</dbReference>
<evidence type="ECO:0000256" key="3">
    <source>
        <dbReference type="ARBA" id="ARBA00023027"/>
    </source>
</evidence>
<evidence type="ECO:0000256" key="1">
    <source>
        <dbReference type="ARBA" id="ARBA00006484"/>
    </source>
</evidence>
<dbReference type="GO" id="GO:0005811">
    <property type="term" value="C:lipid droplet"/>
    <property type="evidence" value="ECO:0007669"/>
    <property type="project" value="TreeGrafter"/>
</dbReference>
<evidence type="ECO:0000256" key="4">
    <source>
        <dbReference type="RuleBase" id="RU000363"/>
    </source>
</evidence>
<dbReference type="PRINTS" id="PR00081">
    <property type="entry name" value="GDHRDH"/>
</dbReference>
<name>A0AAV6VYH9_9ARAC</name>
<dbReference type="PRINTS" id="PR00080">
    <property type="entry name" value="SDRFAMILY"/>
</dbReference>
<keyword evidence="2" id="KW-0560">Oxidoreductase</keyword>
<feature type="transmembrane region" description="Helical" evidence="5">
    <location>
        <begin position="12"/>
        <end position="29"/>
    </location>
</feature>
<reference evidence="6 7" key="1">
    <citation type="journal article" date="2022" name="Nat. Ecol. Evol.">
        <title>A masculinizing supergene underlies an exaggerated male reproductive morph in a spider.</title>
        <authorList>
            <person name="Hendrickx F."/>
            <person name="De Corte Z."/>
            <person name="Sonet G."/>
            <person name="Van Belleghem S.M."/>
            <person name="Kostlbacher S."/>
            <person name="Vangestel C."/>
        </authorList>
    </citation>
    <scope>NUCLEOTIDE SEQUENCE [LARGE SCALE GENOMIC DNA]</scope>
    <source>
        <strain evidence="6">W744_W776</strain>
    </source>
</reference>
<gene>
    <name evidence="6" type="ORF">JTE90_028781</name>
</gene>
<accession>A0AAV6VYH9</accession>
<dbReference type="PANTHER" id="PTHR24322:SF746">
    <property type="entry name" value="SHORT CHAIN DEHYDROGENASE_REDUCTASE FAMILY 16C MEMBER 5"/>
    <property type="match status" value="1"/>
</dbReference>
<keyword evidence="3" id="KW-0520">NAD</keyword>
<dbReference type="InterPro" id="IPR002347">
    <property type="entry name" value="SDR_fam"/>
</dbReference>
<dbReference type="FunFam" id="3.40.50.720:FF:000202">
    <property type="entry name" value="Short-chain dehydrogenase/reductase family 16C member 6"/>
    <property type="match status" value="1"/>
</dbReference>
<keyword evidence="5" id="KW-0812">Transmembrane</keyword>
<comment type="similarity">
    <text evidence="1 4">Belongs to the short-chain dehydrogenases/reductases (SDR) family.</text>
</comment>
<dbReference type="SUPFAM" id="SSF51735">
    <property type="entry name" value="NAD(P)-binding Rossmann-fold domains"/>
    <property type="match status" value="1"/>
</dbReference>
<evidence type="ECO:0000256" key="2">
    <source>
        <dbReference type="ARBA" id="ARBA00023002"/>
    </source>
</evidence>
<organism evidence="6 7">
    <name type="scientific">Oedothorax gibbosus</name>
    <dbReference type="NCBI Taxonomy" id="931172"/>
    <lineage>
        <taxon>Eukaryota</taxon>
        <taxon>Metazoa</taxon>
        <taxon>Ecdysozoa</taxon>
        <taxon>Arthropoda</taxon>
        <taxon>Chelicerata</taxon>
        <taxon>Arachnida</taxon>
        <taxon>Araneae</taxon>
        <taxon>Araneomorphae</taxon>
        <taxon>Entelegynae</taxon>
        <taxon>Araneoidea</taxon>
        <taxon>Linyphiidae</taxon>
        <taxon>Erigoninae</taxon>
        <taxon>Oedothorax</taxon>
    </lineage>
</organism>
<dbReference type="InterPro" id="IPR036291">
    <property type="entry name" value="NAD(P)-bd_dom_sf"/>
</dbReference>
<evidence type="ECO:0000313" key="7">
    <source>
        <dbReference type="Proteomes" id="UP000827092"/>
    </source>
</evidence>
<keyword evidence="7" id="KW-1185">Reference proteome</keyword>
<dbReference type="CDD" id="cd05339">
    <property type="entry name" value="17beta-HSDXI-like_SDR_c"/>
    <property type="match status" value="1"/>
</dbReference>
<keyword evidence="5" id="KW-1133">Transmembrane helix</keyword>
<dbReference type="AlphaFoldDB" id="A0AAV6VYH9"/>
<protein>
    <submittedName>
        <fullName evidence="6">Uncharacterized protein</fullName>
    </submittedName>
</protein>
<evidence type="ECO:0000256" key="5">
    <source>
        <dbReference type="SAM" id="Phobius"/>
    </source>
</evidence>
<comment type="caution">
    <text evidence="6">The sequence shown here is derived from an EMBL/GenBank/DDBJ whole genome shotgun (WGS) entry which is preliminary data.</text>
</comment>
<dbReference type="Proteomes" id="UP000827092">
    <property type="component" value="Unassembled WGS sequence"/>
</dbReference>